<keyword evidence="3" id="KW-1185">Reference proteome</keyword>
<dbReference type="OrthoDB" id="2628871at2"/>
<feature type="signal peptide" evidence="1">
    <location>
        <begin position="1"/>
        <end position="23"/>
    </location>
</feature>
<dbReference type="Proteomes" id="UP000076967">
    <property type="component" value="Unassembled WGS sequence"/>
</dbReference>
<dbReference type="AlphaFoldDB" id="A0A168KFB2"/>
<keyword evidence="1" id="KW-0732">Signal</keyword>
<feature type="chain" id="PRO_5007898423" evidence="1">
    <location>
        <begin position="24"/>
        <end position="117"/>
    </location>
</feature>
<evidence type="ECO:0000256" key="1">
    <source>
        <dbReference type="SAM" id="SignalP"/>
    </source>
</evidence>
<proteinExistence type="predicted"/>
<gene>
    <name evidence="2" type="ORF">PGLA_13955</name>
</gene>
<evidence type="ECO:0000313" key="3">
    <source>
        <dbReference type="Proteomes" id="UP000076967"/>
    </source>
</evidence>
<organism evidence="2 3">
    <name type="scientific">Paenibacillus glacialis</name>
    <dbReference type="NCBI Taxonomy" id="494026"/>
    <lineage>
        <taxon>Bacteria</taxon>
        <taxon>Bacillati</taxon>
        <taxon>Bacillota</taxon>
        <taxon>Bacilli</taxon>
        <taxon>Bacillales</taxon>
        <taxon>Paenibacillaceae</taxon>
        <taxon>Paenibacillus</taxon>
    </lineage>
</organism>
<dbReference type="EMBL" id="LVJH01000025">
    <property type="protein sequence ID" value="OAB41927.1"/>
    <property type="molecule type" value="Genomic_DNA"/>
</dbReference>
<accession>A0A168KFB2</accession>
<reference evidence="2 3" key="1">
    <citation type="submission" date="2016-03" db="EMBL/GenBank/DDBJ databases">
        <title>Draft genome sequence of Paenibacillus glacialis DSM 22343.</title>
        <authorList>
            <person name="Shin S.-K."/>
            <person name="Yi H."/>
        </authorList>
    </citation>
    <scope>NUCLEOTIDE SEQUENCE [LARGE SCALE GENOMIC DNA]</scope>
    <source>
        <strain evidence="2 3">DSM 22343</strain>
    </source>
</reference>
<sequence>MRKFKLGLLVFVMLFTFASTAFADQRESTGTYTHSGGNLQVNYYAYDSHVSGFLSVYIYKETANGDVLINSFNEEGGRPGHDTHQGTWYLGNQPAGTYKYFAFVPSAWMGPSIWFSN</sequence>
<name>A0A168KFB2_9BACL</name>
<comment type="caution">
    <text evidence="2">The sequence shown here is derived from an EMBL/GenBank/DDBJ whole genome shotgun (WGS) entry which is preliminary data.</text>
</comment>
<protein>
    <submittedName>
        <fullName evidence="2">Uncharacterized protein</fullName>
    </submittedName>
</protein>
<dbReference type="RefSeq" id="WP_068533701.1">
    <property type="nucleotide sequence ID" value="NZ_LVJH01000025.1"/>
</dbReference>
<evidence type="ECO:0000313" key="2">
    <source>
        <dbReference type="EMBL" id="OAB41927.1"/>
    </source>
</evidence>